<evidence type="ECO:0000256" key="2">
    <source>
        <dbReference type="SAM" id="MobiDB-lite"/>
    </source>
</evidence>
<feature type="compositionally biased region" description="Polar residues" evidence="2">
    <location>
        <begin position="312"/>
        <end position="323"/>
    </location>
</feature>
<protein>
    <submittedName>
        <fullName evidence="4 5">Uncharacterized protein LOC106173681</fullName>
    </submittedName>
</protein>
<dbReference type="Proteomes" id="UP000085678">
    <property type="component" value="Unplaced"/>
</dbReference>
<dbReference type="RefSeq" id="XP_013410337.1">
    <property type="nucleotide sequence ID" value="XM_013554883.1"/>
</dbReference>
<reference evidence="4 5" key="1">
    <citation type="submission" date="2025-04" db="UniProtKB">
        <authorList>
            <consortium name="RefSeq"/>
        </authorList>
    </citation>
    <scope>IDENTIFICATION</scope>
    <source>
        <tissue evidence="4 5">Gonads</tissue>
    </source>
</reference>
<sequence>MMMSGNHKLSDKLSNTNPHWTKRRIRTASVQHKLAVNKLAMDTANLERQQKKALREIDVKMAALATRRKELEEKKRQLSKHPCTYPDEGSADLQLATEETQSGVFLHKSVTRDRTKSVTQKQEDIADTTNLDVALARLHFRRSLSAESFGSSAVKASELFRHRKLSDQTDRKDFFQGAFRTHLRPYTVETDKSVKSQTNSHQKSDSGFSVNFNAQGRLKTNNWTLEKIADQFLKKYATKTDAPESITKPAIKSDYGHENSNILHGTLKNGRKTKIPPSLDRPKANYETTKNVSRPNPSIQCEVAPMPGKTPNKITANKDSPYNRQALGLTLPPLRASPVNLDSSSSSFQNNGQMNANSNGKEQKKVHFTLPSDGEQTITGVRKSRD</sequence>
<feature type="compositionally biased region" description="Polar residues" evidence="2">
    <location>
        <begin position="340"/>
        <end position="360"/>
    </location>
</feature>
<accession>A0A1S3JJN0</accession>
<keyword evidence="1" id="KW-0175">Coiled coil</keyword>
<evidence type="ECO:0000313" key="5">
    <source>
        <dbReference type="RefSeq" id="XP_013410337.1"/>
    </source>
</evidence>
<dbReference type="KEGG" id="lak:106173681"/>
<evidence type="ECO:0000313" key="3">
    <source>
        <dbReference type="Proteomes" id="UP000085678"/>
    </source>
</evidence>
<feature type="coiled-coil region" evidence="1">
    <location>
        <begin position="36"/>
        <end position="81"/>
    </location>
</feature>
<keyword evidence="3" id="KW-1185">Reference proteome</keyword>
<feature type="compositionally biased region" description="Polar residues" evidence="2">
    <location>
        <begin position="286"/>
        <end position="299"/>
    </location>
</feature>
<dbReference type="RefSeq" id="XP_013410336.1">
    <property type="nucleotide sequence ID" value="XM_013554882.1"/>
</dbReference>
<feature type="region of interest" description="Disordered" evidence="2">
    <location>
        <begin position="267"/>
        <end position="386"/>
    </location>
</feature>
<gene>
    <name evidence="4 5" type="primary">LOC106173681</name>
</gene>
<dbReference type="AlphaFoldDB" id="A0A1S3JJN0"/>
<name>A0A1S3JJN0_LINAN</name>
<proteinExistence type="predicted"/>
<evidence type="ECO:0000256" key="1">
    <source>
        <dbReference type="SAM" id="Coils"/>
    </source>
</evidence>
<dbReference type="GeneID" id="106173681"/>
<organism evidence="3 4">
    <name type="scientific">Lingula anatina</name>
    <name type="common">Brachiopod</name>
    <name type="synonym">Lingula unguis</name>
    <dbReference type="NCBI Taxonomy" id="7574"/>
    <lineage>
        <taxon>Eukaryota</taxon>
        <taxon>Metazoa</taxon>
        <taxon>Spiralia</taxon>
        <taxon>Lophotrochozoa</taxon>
        <taxon>Brachiopoda</taxon>
        <taxon>Linguliformea</taxon>
        <taxon>Lingulata</taxon>
        <taxon>Lingulida</taxon>
        <taxon>Linguloidea</taxon>
        <taxon>Lingulidae</taxon>
        <taxon>Lingula</taxon>
    </lineage>
</organism>
<evidence type="ECO:0000313" key="4">
    <source>
        <dbReference type="RefSeq" id="XP_013410336.1"/>
    </source>
</evidence>